<dbReference type="PROSITE" id="PS51257">
    <property type="entry name" value="PROKAR_LIPOPROTEIN"/>
    <property type="match status" value="1"/>
</dbReference>
<dbReference type="InterPro" id="IPR050492">
    <property type="entry name" value="Bact_metal-bind_prot9"/>
</dbReference>
<evidence type="ECO:0000313" key="5">
    <source>
        <dbReference type="EMBL" id="QDB78928.1"/>
    </source>
</evidence>
<dbReference type="Gene3D" id="3.40.50.1980">
    <property type="entry name" value="Nitrogenase molybdenum iron protein domain"/>
    <property type="match status" value="2"/>
</dbReference>
<evidence type="ECO:0000256" key="3">
    <source>
        <dbReference type="ARBA" id="ARBA00022729"/>
    </source>
</evidence>
<sequence length="325" mass="34038">MSLMLLRRVVPASLVAVLALGGCAAFQSGDAATATSSTPEASDDARTTVLASFYPLLYLASEIGGDRVEVESLTPPGVDPHTVELSPRTVTDIEGADLVAYLSGFQPAVDEAVAVTGATAFDAGEHTRLLTTGETGHDHDHEGHADHDHSGEFLDPHFWLDPARLAEVAAALAEELTAVDPDGAATYEANAERVVAELTDLDAEIDAGLARCAQDTIVVTHEAYGYLTSEHGIRQEGLSGIDPEAEPSPARLAEVADVVDEHGVDTVFVESLVSPAVSEALASDLGLRTEVLDPLENQQDPDLDYPAVMRANLAALQDALGCEAP</sequence>
<dbReference type="InterPro" id="IPR006127">
    <property type="entry name" value="ZnuA-like"/>
</dbReference>
<dbReference type="SUPFAM" id="SSF53807">
    <property type="entry name" value="Helical backbone' metal receptor"/>
    <property type="match status" value="1"/>
</dbReference>
<dbReference type="EMBL" id="CP040899">
    <property type="protein sequence ID" value="QDB78928.1"/>
    <property type="molecule type" value="Genomic_DNA"/>
</dbReference>
<evidence type="ECO:0000256" key="4">
    <source>
        <dbReference type="SAM" id="SignalP"/>
    </source>
</evidence>
<protein>
    <submittedName>
        <fullName evidence="5">Zinc ABC transporter substrate-binding protein</fullName>
    </submittedName>
</protein>
<feature type="signal peptide" evidence="4">
    <location>
        <begin position="1"/>
        <end position="24"/>
    </location>
</feature>
<proteinExistence type="inferred from homology"/>
<reference evidence="5 6" key="1">
    <citation type="submission" date="2019-05" db="EMBL/GenBank/DDBJ databases">
        <title>Georgenia *** sp. nov., and Georgenia *** sp. nov., isolated from the intestinal contents of plateau pika (Ochotona curzoniae) in the Qinghai-Tibet plateau of China.</title>
        <authorList>
            <person name="Tian Z."/>
        </authorList>
    </citation>
    <scope>NUCLEOTIDE SEQUENCE [LARGE SCALE GENOMIC DNA]</scope>
    <source>
        <strain evidence="5 6">Z294</strain>
    </source>
</reference>
<keyword evidence="2" id="KW-0813">Transport</keyword>
<name>A0ABX5VM04_9MICO</name>
<gene>
    <name evidence="5" type="ORF">FE251_05715</name>
</gene>
<dbReference type="PANTHER" id="PTHR42953:SF3">
    <property type="entry name" value="HIGH-AFFINITY ZINC UPTAKE SYSTEM PROTEIN ZNUA"/>
    <property type="match status" value="1"/>
</dbReference>
<evidence type="ECO:0000313" key="6">
    <source>
        <dbReference type="Proteomes" id="UP000313948"/>
    </source>
</evidence>
<comment type="similarity">
    <text evidence="1">Belongs to the bacterial solute-binding protein 9 family.</text>
</comment>
<organism evidence="5 6">
    <name type="scientific">Georgenia wutianyii</name>
    <dbReference type="NCBI Taxonomy" id="2585135"/>
    <lineage>
        <taxon>Bacteria</taxon>
        <taxon>Bacillati</taxon>
        <taxon>Actinomycetota</taxon>
        <taxon>Actinomycetes</taxon>
        <taxon>Micrococcales</taxon>
        <taxon>Bogoriellaceae</taxon>
        <taxon>Georgenia</taxon>
    </lineage>
</organism>
<dbReference type="Proteomes" id="UP000313948">
    <property type="component" value="Chromosome"/>
</dbReference>
<feature type="chain" id="PRO_5046365577" evidence="4">
    <location>
        <begin position="25"/>
        <end position="325"/>
    </location>
</feature>
<accession>A0ABX5VM04</accession>
<keyword evidence="6" id="KW-1185">Reference proteome</keyword>
<dbReference type="Pfam" id="PF01297">
    <property type="entry name" value="ZnuA"/>
    <property type="match status" value="1"/>
</dbReference>
<dbReference type="PANTHER" id="PTHR42953">
    <property type="entry name" value="HIGH-AFFINITY ZINC UPTAKE SYSTEM PROTEIN ZNUA-RELATED"/>
    <property type="match status" value="1"/>
</dbReference>
<keyword evidence="3 4" id="KW-0732">Signal</keyword>
<evidence type="ECO:0000256" key="2">
    <source>
        <dbReference type="ARBA" id="ARBA00022448"/>
    </source>
</evidence>
<evidence type="ECO:0000256" key="1">
    <source>
        <dbReference type="ARBA" id="ARBA00011028"/>
    </source>
</evidence>